<dbReference type="AlphaFoldDB" id="A0A2N5T6R4"/>
<dbReference type="InterPro" id="IPR046496">
    <property type="entry name" value="DUF6589"/>
</dbReference>
<dbReference type="Pfam" id="PF20231">
    <property type="entry name" value="DUF6589"/>
    <property type="match status" value="1"/>
</dbReference>
<name>A0A2N5T6R4_9BASI</name>
<proteinExistence type="predicted"/>
<evidence type="ECO:0000313" key="3">
    <source>
        <dbReference type="EMBL" id="PLW21199.1"/>
    </source>
</evidence>
<feature type="domain" description="DUF6589" evidence="2">
    <location>
        <begin position="347"/>
        <end position="746"/>
    </location>
</feature>
<gene>
    <name evidence="3" type="ORF">PCANC_05400</name>
</gene>
<evidence type="ECO:0000256" key="1">
    <source>
        <dbReference type="SAM" id="MobiDB-lite"/>
    </source>
</evidence>
<evidence type="ECO:0000313" key="4">
    <source>
        <dbReference type="Proteomes" id="UP000235388"/>
    </source>
</evidence>
<feature type="compositionally biased region" description="Acidic residues" evidence="1">
    <location>
        <begin position="822"/>
        <end position="840"/>
    </location>
</feature>
<evidence type="ECO:0000259" key="2">
    <source>
        <dbReference type="Pfam" id="PF20231"/>
    </source>
</evidence>
<dbReference type="STRING" id="200324.A0A2N5T6R4"/>
<reference evidence="3 4" key="1">
    <citation type="submission" date="2017-11" db="EMBL/GenBank/DDBJ databases">
        <title>De novo assembly and phasing of dikaryotic genomes from two isolates of Puccinia coronata f. sp. avenae, the causal agent of oat crown rust.</title>
        <authorList>
            <person name="Miller M.E."/>
            <person name="Zhang Y."/>
            <person name="Omidvar V."/>
            <person name="Sperschneider J."/>
            <person name="Schwessinger B."/>
            <person name="Raley C."/>
            <person name="Palmer J.M."/>
            <person name="Garnica D."/>
            <person name="Upadhyaya N."/>
            <person name="Rathjen J."/>
            <person name="Taylor J.M."/>
            <person name="Park R.F."/>
            <person name="Dodds P.N."/>
            <person name="Hirsch C.D."/>
            <person name="Kianian S.F."/>
            <person name="Figueroa M."/>
        </authorList>
    </citation>
    <scope>NUCLEOTIDE SEQUENCE [LARGE SCALE GENOMIC DNA]</scope>
    <source>
        <strain evidence="3">12NC29</strain>
    </source>
</reference>
<dbReference type="EMBL" id="PGCJ01000786">
    <property type="protein sequence ID" value="PLW21199.1"/>
    <property type="molecule type" value="Genomic_DNA"/>
</dbReference>
<keyword evidence="4" id="KW-1185">Reference proteome</keyword>
<protein>
    <recommendedName>
        <fullName evidence="2">DUF6589 domain-containing protein</fullName>
    </recommendedName>
</protein>
<sequence>MNSTENTSAKDLKVLEICKLLRTPPIKLTPKQFISHFLTSNHSEVAYLRRYWRQETGIESSVNLLYVLRNEITKTATGTSAWHSVIQEEAIKILSNQQMPKGNYPVGSYQSSMTVTKEFFSLEARVAQDAHLKEHMPFLHAILIGMIPSDADLTTNDGVDDLALDLLDPATSSDVDAANINVLGYEQPSDLRIQATLRFRRIVSTVCAMMSYAANLRCNAFQLTNSVRLLACGISERGHEYLNHVGLCSSRWTALAAMKSLSLDAQAKLKKSMSISPQCPIAPSICIDNIDMEEKVRNISVGHRAFTFRGTWGYVHSPDAELIASLDQSELTLESYHNAIQQVKSMTIEPRMFLPSREEDQTIRAVWLSQIAKVLHQYFADPKDLKNAISPTPPVVEQISPRKPNIHMLRLMDASDNSAEGVGQVFHHLLLQSGLSVDEFFGRLQPMDGDLGTVQNFNSLRSQRAPSAYPEDQLDNILFQLGASHTLWNVASTLFTHHFGNPLDSTDCGAWQYLQALGFPPEKAIQKKDFTLMVNQMEKVFESTIYYCLWVIMKSQNHKICDERMVLTTDQWNSIVIQCFNDYCSAQARKLASSSPKLHNTLVQLHDFSTVVEAKRAMKDGDIGRLMIVWKKWCIMSQAMTGLTNYQTYLPRMVLLLTSGSLPSSLSKYLRHNLLFSPTGRKGHFVAKDFWLEIQNYWLKYFYNKSGIGTQIKRLQDIFSPNIIMLQSMFHSLKVDCGSRIIHQNHYNNLTERSLEMLTMMANNRDILDLWSRQSSEVIEPRLNTYLAGITRLQKLIRGKDPTLSRFKRHLGTTTSNNRENEELDGDDGEVVVSEDEENI</sequence>
<feature type="region of interest" description="Disordered" evidence="1">
    <location>
        <begin position="807"/>
        <end position="840"/>
    </location>
</feature>
<comment type="caution">
    <text evidence="3">The sequence shown here is derived from an EMBL/GenBank/DDBJ whole genome shotgun (WGS) entry which is preliminary data.</text>
</comment>
<dbReference type="Proteomes" id="UP000235388">
    <property type="component" value="Unassembled WGS sequence"/>
</dbReference>
<dbReference type="OrthoDB" id="2495569at2759"/>
<accession>A0A2N5T6R4</accession>
<organism evidence="3 4">
    <name type="scientific">Puccinia coronata f. sp. avenae</name>
    <dbReference type="NCBI Taxonomy" id="200324"/>
    <lineage>
        <taxon>Eukaryota</taxon>
        <taxon>Fungi</taxon>
        <taxon>Dikarya</taxon>
        <taxon>Basidiomycota</taxon>
        <taxon>Pucciniomycotina</taxon>
        <taxon>Pucciniomycetes</taxon>
        <taxon>Pucciniales</taxon>
        <taxon>Pucciniaceae</taxon>
        <taxon>Puccinia</taxon>
    </lineage>
</organism>